<comment type="caution">
    <text evidence="3">The sequence shown here is derived from an EMBL/GenBank/DDBJ whole genome shotgun (WGS) entry which is preliminary data.</text>
</comment>
<dbReference type="Gene3D" id="3.10.450.50">
    <property type="match status" value="1"/>
</dbReference>
<dbReference type="InterPro" id="IPR027843">
    <property type="entry name" value="DUF4440"/>
</dbReference>
<keyword evidence="1" id="KW-0732">Signal</keyword>
<gene>
    <name evidence="3" type="ORF">H3H36_06395</name>
</gene>
<name>A0A7W2EFS4_9BURK</name>
<evidence type="ECO:0000256" key="1">
    <source>
        <dbReference type="SAM" id="SignalP"/>
    </source>
</evidence>
<dbReference type="EMBL" id="JACEZS010000004">
    <property type="protein sequence ID" value="MBA5604992.1"/>
    <property type="molecule type" value="Genomic_DNA"/>
</dbReference>
<evidence type="ECO:0000313" key="4">
    <source>
        <dbReference type="Proteomes" id="UP000566711"/>
    </source>
</evidence>
<dbReference type="Pfam" id="PF14534">
    <property type="entry name" value="DUF4440"/>
    <property type="match status" value="1"/>
</dbReference>
<evidence type="ECO:0000259" key="2">
    <source>
        <dbReference type="Pfam" id="PF14534"/>
    </source>
</evidence>
<accession>A0A7W2EFS4</accession>
<dbReference type="RefSeq" id="WP_182215398.1">
    <property type="nucleotide sequence ID" value="NZ_JACEZS010000004.1"/>
</dbReference>
<feature type="domain" description="DUF4440" evidence="2">
    <location>
        <begin position="44"/>
        <end position="147"/>
    </location>
</feature>
<keyword evidence="4" id="KW-1185">Reference proteome</keyword>
<dbReference type="Proteomes" id="UP000566711">
    <property type="component" value="Unassembled WGS sequence"/>
</dbReference>
<reference evidence="3 4" key="1">
    <citation type="submission" date="2020-07" db="EMBL/GenBank/DDBJ databases">
        <title>Novel species isolated from subtropical streams in China.</title>
        <authorList>
            <person name="Lu H."/>
        </authorList>
    </citation>
    <scope>NUCLEOTIDE SEQUENCE [LARGE SCALE GENOMIC DNA]</scope>
    <source>
        <strain evidence="3 4">FT3S</strain>
    </source>
</reference>
<feature type="chain" id="PRO_5030975369" evidence="1">
    <location>
        <begin position="25"/>
        <end position="176"/>
    </location>
</feature>
<dbReference type="SUPFAM" id="SSF54427">
    <property type="entry name" value="NTF2-like"/>
    <property type="match status" value="1"/>
</dbReference>
<dbReference type="AlphaFoldDB" id="A0A7W2EFS4"/>
<proteinExistence type="predicted"/>
<dbReference type="InterPro" id="IPR032710">
    <property type="entry name" value="NTF2-like_dom_sf"/>
</dbReference>
<organism evidence="3 4">
    <name type="scientific">Rugamonas fusca</name>
    <dbReference type="NCBI Taxonomy" id="2758568"/>
    <lineage>
        <taxon>Bacteria</taxon>
        <taxon>Pseudomonadati</taxon>
        <taxon>Pseudomonadota</taxon>
        <taxon>Betaproteobacteria</taxon>
        <taxon>Burkholderiales</taxon>
        <taxon>Oxalobacteraceae</taxon>
        <taxon>Telluria group</taxon>
        <taxon>Rugamonas</taxon>
    </lineage>
</organism>
<feature type="signal peptide" evidence="1">
    <location>
        <begin position="1"/>
        <end position="24"/>
    </location>
</feature>
<sequence length="176" mass="19404">MPKYLLKLPTLLTLLSLAAQPALAAEAQKRIVPTVTLTVKQFSELEEDWLQAIRQHDTDTLNRLVADNFELRTAAAPGRPTARAEWLKQAQSGAPFDSRIEQMAVHEYGPLMVVSFLWKLDVPKTSPLPQQVFVIDTWKQGDNGWQVVTRYAAPVQAGAKAVPGAEPGPPAVDKKI</sequence>
<protein>
    <submittedName>
        <fullName evidence="3">Nuclear transport factor 2 family protein</fullName>
    </submittedName>
</protein>
<evidence type="ECO:0000313" key="3">
    <source>
        <dbReference type="EMBL" id="MBA5604992.1"/>
    </source>
</evidence>